<gene>
    <name evidence="3" type="ORF">GGR37_001200</name>
</gene>
<proteinExistence type="predicted"/>
<evidence type="ECO:0000313" key="3">
    <source>
        <dbReference type="EMBL" id="MBB4612941.1"/>
    </source>
</evidence>
<feature type="region of interest" description="Disordered" evidence="1">
    <location>
        <begin position="31"/>
        <end position="72"/>
    </location>
</feature>
<dbReference type="PROSITE" id="PS51257">
    <property type="entry name" value="PROKAR_LIPOPROTEIN"/>
    <property type="match status" value="1"/>
</dbReference>
<reference evidence="3 4" key="1">
    <citation type="submission" date="2020-08" db="EMBL/GenBank/DDBJ databases">
        <title>Genomic Encyclopedia of Type Strains, Phase IV (KMG-IV): sequencing the most valuable type-strain genomes for metagenomic binning, comparative biology and taxonomic classification.</title>
        <authorList>
            <person name="Goeker M."/>
        </authorList>
    </citation>
    <scope>NUCLEOTIDE SEQUENCE [LARGE SCALE GENOMIC DNA]</scope>
    <source>
        <strain evidence="3 4">DSM 17507</strain>
    </source>
</reference>
<feature type="chain" id="PRO_5031321840" description="Lipoprotein" evidence="2">
    <location>
        <begin position="24"/>
        <end position="181"/>
    </location>
</feature>
<name>A0A7W7A9R5_9SPHN</name>
<keyword evidence="4" id="KW-1185">Reference proteome</keyword>
<feature type="signal peptide" evidence="2">
    <location>
        <begin position="1"/>
        <end position="23"/>
    </location>
</feature>
<feature type="compositionally biased region" description="Pro residues" evidence="1">
    <location>
        <begin position="34"/>
        <end position="52"/>
    </location>
</feature>
<accession>A0A7W7A9R5</accession>
<comment type="caution">
    <text evidence="3">The sequence shown here is derived from an EMBL/GenBank/DDBJ whole genome shotgun (WGS) entry which is preliminary data.</text>
</comment>
<dbReference type="EMBL" id="JACHOA010000002">
    <property type="protein sequence ID" value="MBB4612941.1"/>
    <property type="molecule type" value="Genomic_DNA"/>
</dbReference>
<dbReference type="AlphaFoldDB" id="A0A7W7A9R5"/>
<dbReference type="RefSeq" id="WP_221236611.1">
    <property type="nucleotide sequence ID" value="NZ_JACHOA010000002.1"/>
</dbReference>
<evidence type="ECO:0008006" key="5">
    <source>
        <dbReference type="Google" id="ProtNLM"/>
    </source>
</evidence>
<protein>
    <recommendedName>
        <fullName evidence="5">Lipoprotein</fullName>
    </recommendedName>
</protein>
<dbReference type="Proteomes" id="UP000538566">
    <property type="component" value="Unassembled WGS sequence"/>
</dbReference>
<organism evidence="3 4">
    <name type="scientific">Novosphingobium taihuense</name>
    <dbReference type="NCBI Taxonomy" id="260085"/>
    <lineage>
        <taxon>Bacteria</taxon>
        <taxon>Pseudomonadati</taxon>
        <taxon>Pseudomonadota</taxon>
        <taxon>Alphaproteobacteria</taxon>
        <taxon>Sphingomonadales</taxon>
        <taxon>Sphingomonadaceae</taxon>
        <taxon>Novosphingobium</taxon>
    </lineage>
</organism>
<evidence type="ECO:0000256" key="2">
    <source>
        <dbReference type="SAM" id="SignalP"/>
    </source>
</evidence>
<evidence type="ECO:0000256" key="1">
    <source>
        <dbReference type="SAM" id="MobiDB-lite"/>
    </source>
</evidence>
<keyword evidence="2" id="KW-0732">Signal</keyword>
<sequence>MKINRAKLFGPAFSCTLALLASACAEPTVVPKAPTAPPPRPAPPPPPPPAPAPSVKDWRDAPQTQGNWRYEPGVARFGPGDATLFAMTCNRTSGTISLIRTGTSPVGLPMTIATTTETRPLSAEPAPQGQPQLITTLAARDPLLDAMAFSRGRFSIEVNGLPTLYLPAWAEVGRVIEDCRR</sequence>
<evidence type="ECO:0000313" key="4">
    <source>
        <dbReference type="Proteomes" id="UP000538566"/>
    </source>
</evidence>